<gene>
    <name evidence="2" type="ORF">JFN87_02595</name>
</gene>
<sequence length="85" mass="8852">MLMAHPTMLRHLVAQYETARAEHARHSTKQTARRLDDATYTLCVSTGTRSAADALAVAGRRLAAAGEAGPARTGPAQEPGGLAAV</sequence>
<dbReference type="Proteomes" id="UP000670475">
    <property type="component" value="Unassembled WGS sequence"/>
</dbReference>
<accession>A0A940MCX4</accession>
<comment type="caution">
    <text evidence="2">The sequence shown here is derived from an EMBL/GenBank/DDBJ whole genome shotgun (WGS) entry which is preliminary data.</text>
</comment>
<organism evidence="2 3">
    <name type="scientific">Streptomyces montanisoli</name>
    <dbReference type="NCBI Taxonomy" id="2798581"/>
    <lineage>
        <taxon>Bacteria</taxon>
        <taxon>Bacillati</taxon>
        <taxon>Actinomycetota</taxon>
        <taxon>Actinomycetes</taxon>
        <taxon>Kitasatosporales</taxon>
        <taxon>Streptomycetaceae</taxon>
        <taxon>Streptomyces</taxon>
    </lineage>
</organism>
<dbReference type="AlphaFoldDB" id="A0A940MCX4"/>
<feature type="region of interest" description="Disordered" evidence="1">
    <location>
        <begin position="64"/>
        <end position="85"/>
    </location>
</feature>
<dbReference type="EMBL" id="JAGIQL010000005">
    <property type="protein sequence ID" value="MBP0456393.1"/>
    <property type="molecule type" value="Genomic_DNA"/>
</dbReference>
<feature type="compositionally biased region" description="Low complexity" evidence="1">
    <location>
        <begin position="64"/>
        <end position="76"/>
    </location>
</feature>
<reference evidence="2" key="1">
    <citation type="submission" date="2021-03" db="EMBL/GenBank/DDBJ databases">
        <title>Whole genome sequence of Streptomyces bomunensis MMS17-BM035.</title>
        <authorList>
            <person name="Lee J.H."/>
        </authorList>
    </citation>
    <scope>NUCLEOTIDE SEQUENCE</scope>
    <source>
        <strain evidence="2">MMS17-BM035</strain>
    </source>
</reference>
<evidence type="ECO:0000313" key="3">
    <source>
        <dbReference type="Proteomes" id="UP000670475"/>
    </source>
</evidence>
<protein>
    <submittedName>
        <fullName evidence="2">DUF5133 domain-containing protein</fullName>
    </submittedName>
</protein>
<evidence type="ECO:0000256" key="1">
    <source>
        <dbReference type="SAM" id="MobiDB-lite"/>
    </source>
</evidence>
<dbReference type="RefSeq" id="WP_209338179.1">
    <property type="nucleotide sequence ID" value="NZ_JAGIQL010000005.1"/>
</dbReference>
<dbReference type="Pfam" id="PF17196">
    <property type="entry name" value="DUF5133"/>
    <property type="match status" value="1"/>
</dbReference>
<evidence type="ECO:0000313" key="2">
    <source>
        <dbReference type="EMBL" id="MBP0456393.1"/>
    </source>
</evidence>
<keyword evidence="3" id="KW-1185">Reference proteome</keyword>
<dbReference type="InterPro" id="IPR033457">
    <property type="entry name" value="DUF5133"/>
</dbReference>
<name>A0A940MCX4_9ACTN</name>
<proteinExistence type="predicted"/>